<dbReference type="InterPro" id="IPR036397">
    <property type="entry name" value="RNaseH_sf"/>
</dbReference>
<evidence type="ECO:0000259" key="1">
    <source>
        <dbReference type="Pfam" id="PF10212"/>
    </source>
</evidence>
<dbReference type="AlphaFoldDB" id="A0A433TAV6"/>
<evidence type="ECO:0000313" key="3">
    <source>
        <dbReference type="Proteomes" id="UP000271974"/>
    </source>
</evidence>
<name>A0A433TAV6_ELYCH</name>
<dbReference type="GO" id="GO:0016020">
    <property type="term" value="C:membrane"/>
    <property type="evidence" value="ECO:0007669"/>
    <property type="project" value="TreeGrafter"/>
</dbReference>
<dbReference type="InterPro" id="IPR040024">
    <property type="entry name" value="PPP1R21"/>
</dbReference>
<accession>A0A433TAV6</accession>
<dbReference type="SUPFAM" id="SSF53098">
    <property type="entry name" value="Ribonuclease H-like"/>
    <property type="match status" value="1"/>
</dbReference>
<dbReference type="Pfam" id="PF10212">
    <property type="entry name" value="PPP1R21_helical"/>
    <property type="match status" value="1"/>
</dbReference>
<feature type="domain" description="Protein phosphatase 1 regulatory subunit 21 six-helix bundle" evidence="1">
    <location>
        <begin position="31"/>
        <end position="77"/>
    </location>
</feature>
<keyword evidence="3" id="KW-1185">Reference proteome</keyword>
<dbReference type="STRING" id="188477.A0A433TAV6"/>
<dbReference type="Gene3D" id="3.30.420.10">
    <property type="entry name" value="Ribonuclease H-like superfamily/Ribonuclease H"/>
    <property type="match status" value="1"/>
</dbReference>
<dbReference type="InterPro" id="IPR019348">
    <property type="entry name" value="PPP1R21_six_helix"/>
</dbReference>
<reference evidence="2 3" key="1">
    <citation type="submission" date="2019-01" db="EMBL/GenBank/DDBJ databases">
        <title>A draft genome assembly of the solar-powered sea slug Elysia chlorotica.</title>
        <authorList>
            <person name="Cai H."/>
            <person name="Li Q."/>
            <person name="Fang X."/>
            <person name="Li J."/>
            <person name="Curtis N.E."/>
            <person name="Altenburger A."/>
            <person name="Shibata T."/>
            <person name="Feng M."/>
            <person name="Maeda T."/>
            <person name="Schwartz J.A."/>
            <person name="Shigenobu S."/>
            <person name="Lundholm N."/>
            <person name="Nishiyama T."/>
            <person name="Yang H."/>
            <person name="Hasebe M."/>
            <person name="Li S."/>
            <person name="Pierce S.K."/>
            <person name="Wang J."/>
        </authorList>
    </citation>
    <scope>NUCLEOTIDE SEQUENCE [LARGE SCALE GENOMIC DNA]</scope>
    <source>
        <strain evidence="2">EC2010</strain>
        <tissue evidence="2">Whole organism of an adult</tissue>
    </source>
</reference>
<protein>
    <recommendedName>
        <fullName evidence="1">Protein phosphatase 1 regulatory subunit 21 six-helix bundle domain-containing protein</fullName>
    </recommendedName>
</protein>
<sequence>MISPKEIKEVNGYNLPTHDRRHQLRAKELITQGTNLVGELVQGLSNFFTYTEQRSKIYPADGVTEPISPLNKLRYSQKHTLVPNQPPFNDATQYLYNHAAIIVDQRVETYTNECCCHLADKTPQTKQVVFLTDALSVLQASENGKLAKLTTALGQLNYLRIVLQWIPSHCKIPGNEKADSLAKQGAEKLQPDRPITFQELKAIVKNKRKPPTAAPDHYHQLDKKGQTIIFRLRTRHNRLNYHMYNKFKIGNSANCGCGHGHQTTEHVLQECRQLQETRNKYWPEEHTMERKLYGPLVELQKTVDYILDSGLSV</sequence>
<organism evidence="2 3">
    <name type="scientific">Elysia chlorotica</name>
    <name type="common">Eastern emerald elysia</name>
    <name type="synonym">Sea slug</name>
    <dbReference type="NCBI Taxonomy" id="188477"/>
    <lineage>
        <taxon>Eukaryota</taxon>
        <taxon>Metazoa</taxon>
        <taxon>Spiralia</taxon>
        <taxon>Lophotrochozoa</taxon>
        <taxon>Mollusca</taxon>
        <taxon>Gastropoda</taxon>
        <taxon>Heterobranchia</taxon>
        <taxon>Euthyneura</taxon>
        <taxon>Panpulmonata</taxon>
        <taxon>Sacoglossa</taxon>
        <taxon>Placobranchoidea</taxon>
        <taxon>Plakobranchidae</taxon>
        <taxon>Elysia</taxon>
    </lineage>
</organism>
<gene>
    <name evidence="2" type="ORF">EGW08_013652</name>
</gene>
<dbReference type="InterPro" id="IPR012337">
    <property type="entry name" value="RNaseH-like_sf"/>
</dbReference>
<dbReference type="PANTHER" id="PTHR21448:SF0">
    <property type="entry name" value="PROTEIN PHOSPHATASE 1 REGULATORY SUBUNIT 21"/>
    <property type="match status" value="1"/>
</dbReference>
<dbReference type="GO" id="GO:0003676">
    <property type="term" value="F:nucleic acid binding"/>
    <property type="evidence" value="ECO:0007669"/>
    <property type="project" value="InterPro"/>
</dbReference>
<proteinExistence type="predicted"/>
<evidence type="ECO:0000313" key="2">
    <source>
        <dbReference type="EMBL" id="RUS78584.1"/>
    </source>
</evidence>
<dbReference type="OrthoDB" id="6150370at2759"/>
<dbReference type="GO" id="GO:0005769">
    <property type="term" value="C:early endosome"/>
    <property type="evidence" value="ECO:0007669"/>
    <property type="project" value="TreeGrafter"/>
</dbReference>
<dbReference type="PANTHER" id="PTHR21448">
    <property type="entry name" value="SMOOTH MUSCLE MYOSIN HEAVY CHAIN-RELATED"/>
    <property type="match status" value="1"/>
</dbReference>
<dbReference type="Proteomes" id="UP000271974">
    <property type="component" value="Unassembled WGS sequence"/>
</dbReference>
<comment type="caution">
    <text evidence="2">The sequence shown here is derived from an EMBL/GenBank/DDBJ whole genome shotgun (WGS) entry which is preliminary data.</text>
</comment>
<dbReference type="EMBL" id="RQTK01000501">
    <property type="protein sequence ID" value="RUS78584.1"/>
    <property type="molecule type" value="Genomic_DNA"/>
</dbReference>